<protein>
    <recommendedName>
        <fullName evidence="3">HEAT repeat domain-containing protein</fullName>
    </recommendedName>
</protein>
<organism evidence="1 2">
    <name type="scientific">Arenibacterium halophilum</name>
    <dbReference type="NCBI Taxonomy" id="2583821"/>
    <lineage>
        <taxon>Bacteria</taxon>
        <taxon>Pseudomonadati</taxon>
        <taxon>Pseudomonadota</taxon>
        <taxon>Alphaproteobacteria</taxon>
        <taxon>Rhodobacterales</taxon>
        <taxon>Paracoccaceae</taxon>
        <taxon>Arenibacterium</taxon>
    </lineage>
</organism>
<name>A0ABY2X848_9RHOB</name>
<keyword evidence="2" id="KW-1185">Reference proteome</keyword>
<dbReference type="RefSeq" id="WP_138863094.1">
    <property type="nucleotide sequence ID" value="NZ_VCPC01000002.1"/>
</dbReference>
<comment type="caution">
    <text evidence="1">The sequence shown here is derived from an EMBL/GenBank/DDBJ whole genome shotgun (WGS) entry which is preliminary data.</text>
</comment>
<evidence type="ECO:0000313" key="2">
    <source>
        <dbReference type="Proteomes" id="UP001191082"/>
    </source>
</evidence>
<evidence type="ECO:0008006" key="3">
    <source>
        <dbReference type="Google" id="ProtNLM"/>
    </source>
</evidence>
<reference evidence="1 2" key="1">
    <citation type="submission" date="2019-05" db="EMBL/GenBank/DDBJ databases">
        <title>Marivita sp. nov. isolated from sea sediment.</title>
        <authorList>
            <person name="Kim W."/>
        </authorList>
    </citation>
    <scope>NUCLEOTIDE SEQUENCE [LARGE SCALE GENOMIC DNA]</scope>
    <source>
        <strain evidence="1 2">CAU 1492</strain>
    </source>
</reference>
<proteinExistence type="predicted"/>
<evidence type="ECO:0000313" key="1">
    <source>
        <dbReference type="EMBL" id="TMV12540.1"/>
    </source>
</evidence>
<gene>
    <name evidence="1" type="ORF">FGK64_06910</name>
</gene>
<dbReference type="Proteomes" id="UP001191082">
    <property type="component" value="Unassembled WGS sequence"/>
</dbReference>
<accession>A0ABY2X848</accession>
<sequence length="179" mass="18699">MEEQAATLNPYASLLNDPDPARSLAAMQILMESGDEALVNIALEFGLLSADTNVQKLALDSYLATEPVLSIVLDGSSVNVSDFSEALTGGRAGGHLSGAVDANGIGTFEVRVGEYDSSQNCFLLGGLDTCLLITTPSNVNFTHPLIRGSLSITPEGTLAGDVRIGDFGENIPMVINILD</sequence>
<dbReference type="EMBL" id="VCPC01000002">
    <property type="protein sequence ID" value="TMV12540.1"/>
    <property type="molecule type" value="Genomic_DNA"/>
</dbReference>